<protein>
    <submittedName>
        <fullName evidence="1">Uncharacterized protein</fullName>
    </submittedName>
</protein>
<dbReference type="SUPFAM" id="SSF52540">
    <property type="entry name" value="P-loop containing nucleoside triphosphate hydrolases"/>
    <property type="match status" value="1"/>
</dbReference>
<dbReference type="Gene3D" id="3.40.50.300">
    <property type="entry name" value="P-loop containing nucleotide triphosphate hydrolases"/>
    <property type="match status" value="2"/>
</dbReference>
<dbReference type="GO" id="GO:0031048">
    <property type="term" value="P:regulatory ncRNA-mediated heterochromatin formation"/>
    <property type="evidence" value="ECO:0007669"/>
    <property type="project" value="TreeGrafter"/>
</dbReference>
<name>A0A8H7V1Z4_9FUNG</name>
<sequence length="706" mass="79046">MSVIETSIYTTKGADPSKALTIPYIYLKPPSIPNAQSITKDAASFLSHLIDNKRDVQPDLLSIAPWSWPDMNLPDFILWHFWTLNEKLVKPIQNSMCAYFSGQIKLLDDNCAVLTGAKPKSTTLLVSSFEFAIVFAIPSLNFTAIDKLLGAAFVVLLPDFKKSHISSTAYEKMMTISKYAMMGKMIYSDSSTATSLVSIHINASDMGRMLWSSTYTLFICDIAATSTISTMSWLHDEYANLKRDRFSPVLTPRILAARNNLSDSQLTAWLRLMSLPSPTDNVYTVSSDQLEAIQFTMCHPVAIISGASGTGKTFIASKLALLMSQALEDKGHPVLVLTKTSDTLDLILSEIIKTIPGVVAFAGKSYHSELSSRRATHLTHQANSDRGRFIHLERQYVKNQTKLNALFQAKFQVSEHNPEILCTATPTTYLKRLKDSYLIKYGKTPGSTRLCSWIEWAGSDIKTRDFAVNQEKHRIQDLAQYRLESCYLKKTDHLLMPIVEKGHVQNLFRLIAKQPVSVLSIIGSINWPFTDSLRTSVDLKAELGRIWESIPIGQLWKLNKGKRTLIIDEIVKKLIKYIDEEINDIIQDQVKLAKELEEYIHLEWEGLWRHNRVIGLTADFAAAHRDWLSSLGIRAVIVDEASEILESTLISSILGANTEHVVLLGSSNNSSKSSELDGNSGESFNSLDISLFQRWVNAGGEKVFLM</sequence>
<dbReference type="GO" id="GO:0031380">
    <property type="term" value="C:nuclear RNA-directed RNA polymerase complex"/>
    <property type="evidence" value="ECO:0007669"/>
    <property type="project" value="TreeGrafter"/>
</dbReference>
<dbReference type="EMBL" id="JAEPRD010000026">
    <property type="protein sequence ID" value="KAG2207171.1"/>
    <property type="molecule type" value="Genomic_DNA"/>
</dbReference>
<comment type="caution">
    <text evidence="1">The sequence shown here is derived from an EMBL/GenBank/DDBJ whole genome shotgun (WGS) entry which is preliminary data.</text>
</comment>
<accession>A0A8H7V1Z4</accession>
<evidence type="ECO:0000313" key="1">
    <source>
        <dbReference type="EMBL" id="KAG2207171.1"/>
    </source>
</evidence>
<dbReference type="AlphaFoldDB" id="A0A8H7V1Z4"/>
<dbReference type="PANTHER" id="PTHR10887:SF341">
    <property type="entry name" value="NFX1-TYPE ZINC FINGER-CONTAINING PROTEIN 1"/>
    <property type="match status" value="1"/>
</dbReference>
<dbReference type="PANTHER" id="PTHR10887">
    <property type="entry name" value="DNA2/NAM7 HELICASE FAMILY"/>
    <property type="match status" value="1"/>
</dbReference>
<dbReference type="InterPro" id="IPR045055">
    <property type="entry name" value="DNA2/NAM7-like"/>
</dbReference>
<proteinExistence type="predicted"/>
<gene>
    <name evidence="1" type="ORF">INT47_012224</name>
</gene>
<evidence type="ECO:0000313" key="2">
    <source>
        <dbReference type="Proteomes" id="UP000603453"/>
    </source>
</evidence>
<dbReference type="Proteomes" id="UP000603453">
    <property type="component" value="Unassembled WGS sequence"/>
</dbReference>
<dbReference type="InterPro" id="IPR027417">
    <property type="entry name" value="P-loop_NTPase"/>
</dbReference>
<organism evidence="1 2">
    <name type="scientific">Mucor saturninus</name>
    <dbReference type="NCBI Taxonomy" id="64648"/>
    <lineage>
        <taxon>Eukaryota</taxon>
        <taxon>Fungi</taxon>
        <taxon>Fungi incertae sedis</taxon>
        <taxon>Mucoromycota</taxon>
        <taxon>Mucoromycotina</taxon>
        <taxon>Mucoromycetes</taxon>
        <taxon>Mucorales</taxon>
        <taxon>Mucorineae</taxon>
        <taxon>Mucoraceae</taxon>
        <taxon>Mucor</taxon>
    </lineage>
</organism>
<keyword evidence="2" id="KW-1185">Reference proteome</keyword>
<reference evidence="1" key="1">
    <citation type="submission" date="2020-12" db="EMBL/GenBank/DDBJ databases">
        <title>Metabolic potential, ecology and presence of endohyphal bacteria is reflected in genomic diversity of Mucoromycotina.</title>
        <authorList>
            <person name="Muszewska A."/>
            <person name="Okrasinska A."/>
            <person name="Steczkiewicz K."/>
            <person name="Drgas O."/>
            <person name="Orlowska M."/>
            <person name="Perlinska-Lenart U."/>
            <person name="Aleksandrzak-Piekarczyk T."/>
            <person name="Szatraj K."/>
            <person name="Zielenkiewicz U."/>
            <person name="Pilsyk S."/>
            <person name="Malc E."/>
            <person name="Mieczkowski P."/>
            <person name="Kruszewska J.S."/>
            <person name="Biernat P."/>
            <person name="Pawlowska J."/>
        </authorList>
    </citation>
    <scope>NUCLEOTIDE SEQUENCE</scope>
    <source>
        <strain evidence="1">WA0000017839</strain>
    </source>
</reference>
<dbReference type="OrthoDB" id="2423195at2759"/>